<dbReference type="PRINTS" id="PR00868">
    <property type="entry name" value="DNAPOLI"/>
</dbReference>
<dbReference type="GO" id="GO:0042575">
    <property type="term" value="C:DNA polymerase complex"/>
    <property type="evidence" value="ECO:0007669"/>
    <property type="project" value="UniProtKB-ARBA"/>
</dbReference>
<evidence type="ECO:0000259" key="4">
    <source>
        <dbReference type="SMART" id="SM00482"/>
    </source>
</evidence>
<dbReference type="Gene3D" id="3.30.70.370">
    <property type="match status" value="2"/>
</dbReference>
<dbReference type="InterPro" id="IPR012337">
    <property type="entry name" value="RNaseH-like_sf"/>
</dbReference>
<keyword evidence="6" id="KW-1185">Reference proteome</keyword>
<dbReference type="InterPro" id="IPR036397">
    <property type="entry name" value="RNaseH_sf"/>
</dbReference>
<dbReference type="GO" id="GO:0003887">
    <property type="term" value="F:DNA-directed DNA polymerase activity"/>
    <property type="evidence" value="ECO:0007669"/>
    <property type="project" value="InterPro"/>
</dbReference>
<dbReference type="Gene3D" id="1.20.1060.10">
    <property type="entry name" value="Taq DNA Polymerase, Chain T, domain 4"/>
    <property type="match status" value="1"/>
</dbReference>
<evidence type="ECO:0000313" key="6">
    <source>
        <dbReference type="Proteomes" id="UP001153714"/>
    </source>
</evidence>
<dbReference type="Gene3D" id="1.10.150.20">
    <property type="entry name" value="5' to 3' exonuclease, C-terminal subdomain"/>
    <property type="match status" value="2"/>
</dbReference>
<organism evidence="5 6">
    <name type="scientific">Diatraea saccharalis</name>
    <name type="common">sugarcane borer</name>
    <dbReference type="NCBI Taxonomy" id="40085"/>
    <lineage>
        <taxon>Eukaryota</taxon>
        <taxon>Metazoa</taxon>
        <taxon>Ecdysozoa</taxon>
        <taxon>Arthropoda</taxon>
        <taxon>Hexapoda</taxon>
        <taxon>Insecta</taxon>
        <taxon>Pterygota</taxon>
        <taxon>Neoptera</taxon>
        <taxon>Endopterygota</taxon>
        <taxon>Lepidoptera</taxon>
        <taxon>Glossata</taxon>
        <taxon>Ditrysia</taxon>
        <taxon>Pyraloidea</taxon>
        <taxon>Crambidae</taxon>
        <taxon>Crambinae</taxon>
        <taxon>Diatraea</taxon>
    </lineage>
</organism>
<proteinExistence type="predicted"/>
<feature type="compositionally biased region" description="Basic and acidic residues" evidence="3">
    <location>
        <begin position="233"/>
        <end position="251"/>
    </location>
</feature>
<reference evidence="5" key="1">
    <citation type="submission" date="2021-12" db="EMBL/GenBank/DDBJ databases">
        <authorList>
            <person name="King R."/>
        </authorList>
    </citation>
    <scope>NUCLEOTIDE SEQUENCE</scope>
</reference>
<dbReference type="GO" id="GO:0006261">
    <property type="term" value="P:DNA-templated DNA replication"/>
    <property type="evidence" value="ECO:0007669"/>
    <property type="project" value="InterPro"/>
</dbReference>
<dbReference type="PANTHER" id="PTHR10133:SF27">
    <property type="entry name" value="DNA POLYMERASE NU"/>
    <property type="match status" value="1"/>
</dbReference>
<evidence type="ECO:0000256" key="1">
    <source>
        <dbReference type="ARBA" id="ARBA00022705"/>
    </source>
</evidence>
<sequence length="983" mass="110775">MHYLSFRDSGCYTPVSSSLEPKRYSGPTVDSPGQVELLNVKTDENENPNVISRDNFVNISTKSNTVLHEFNQTAKLNSVSGEREQIITGFHTKKLPLETSHRIDVNWDDMLDTELFQDTVTAQIDQCKSLSSDIDLIGDNGKLKSNKTSTKGSEKTTKTLHQDTKFKRKIKNTNTVKKWLNNVNQSVLDNINELNDELSDKENKTKSIDKIKEVIKKKVIQTKLANKDGVMKYGRPETRNIQDEKPEKQENKNLPPAKEVSEEKKSKSKFLAPIKSQLPIKNVSYEIFTLGDYDNPAEIIDMSDINDGTEILAVLVYRNGFCQLNSVYTEDACIIDGILLQINERFYFIDKINEDVKEIYNRIFEHNTLLCYDGKYILMYLLEFTGCRPDSIFDAKIAGALLDPDNLPENFSDIQKLLSYTPDYTIATECRLQKTAWYTTLLRECISKLKELLVENSLWKVFKDVEMRLLPIIAEMERFGVSVDMEKLKSMEQILLTKMKSVERECHLAAGRSFQINSPAQVRTLLYDDLKLDAFSQLRSLMSVHPLPKLILQYRRLHKAHATYLAGIAQQVKNGVVRPTWVQIAAATGRMASNNPNLQAIPKAPFNLDMFCEGAGGQALQLRAVYVPRAGRTLLAADFRHVECRVFAAAAADQALLAALQHDDLFRALAADCRLVKRSANRQMSPAIPTNSPRSDMRTDGVRPLLVELFNDGRDISVATFRLNKSEADVSPADRERTKRIVYASLYGCGANKLMDILDVTYRQALDVLASFNAKFPSLRSFASRVREQCARAGGRLRTAGGRVRAFPAPGGARQLRQAVNYLVQGYTLIYYNKRPCSDLPAEVDLRKTSQDSRSAADLCKVAMVSVERRLSSRPGAARLLLQIHDELVWEVRTEHLHWAAGESLVTSCRYSTDKRRRRIQINLPVVFKVGNVPNKQTNNKNEALHSGVVKETMQCCGQQCGLPQRLPVAVCAGADWANMAPV</sequence>
<evidence type="ECO:0000256" key="2">
    <source>
        <dbReference type="SAM" id="Coils"/>
    </source>
</evidence>
<name>A0A9N9W9M7_9NEOP</name>
<evidence type="ECO:0000256" key="3">
    <source>
        <dbReference type="SAM" id="MobiDB-lite"/>
    </source>
</evidence>
<feature type="region of interest" description="Disordered" evidence="3">
    <location>
        <begin position="1"/>
        <end position="30"/>
    </location>
</feature>
<gene>
    <name evidence="5" type="ORF">DIATSA_LOCUS4376</name>
</gene>
<dbReference type="Pfam" id="PF00476">
    <property type="entry name" value="DNA_pol_A"/>
    <property type="match status" value="3"/>
</dbReference>
<dbReference type="SUPFAM" id="SSF53098">
    <property type="entry name" value="Ribonuclease H-like"/>
    <property type="match status" value="1"/>
</dbReference>
<dbReference type="InterPro" id="IPR001098">
    <property type="entry name" value="DNA-dir_DNA_pol_A_palm_dom"/>
</dbReference>
<evidence type="ECO:0000313" key="5">
    <source>
        <dbReference type="EMBL" id="CAG9786425.1"/>
    </source>
</evidence>
<dbReference type="InterPro" id="IPR043502">
    <property type="entry name" value="DNA/RNA_pol_sf"/>
</dbReference>
<dbReference type="SMART" id="SM00482">
    <property type="entry name" value="POLAc"/>
    <property type="match status" value="1"/>
</dbReference>
<dbReference type="AlphaFoldDB" id="A0A9N9W9M7"/>
<dbReference type="SUPFAM" id="SSF56672">
    <property type="entry name" value="DNA/RNA polymerases"/>
    <property type="match status" value="2"/>
</dbReference>
<dbReference type="InterPro" id="IPR002298">
    <property type="entry name" value="DNA_polymerase_A"/>
</dbReference>
<feature type="region of interest" description="Disordered" evidence="3">
    <location>
        <begin position="233"/>
        <end position="265"/>
    </location>
</feature>
<reference evidence="5" key="2">
    <citation type="submission" date="2022-10" db="EMBL/GenBank/DDBJ databases">
        <authorList>
            <consortium name="ENA_rothamsted_submissions"/>
            <consortium name="culmorum"/>
            <person name="King R."/>
        </authorList>
    </citation>
    <scope>NUCLEOTIDE SEQUENCE</scope>
</reference>
<keyword evidence="1" id="KW-0235">DNA replication</keyword>
<feature type="coiled-coil region" evidence="2">
    <location>
        <begin position="184"/>
        <end position="211"/>
    </location>
</feature>
<accession>A0A9N9W9M7</accession>
<protein>
    <recommendedName>
        <fullName evidence="4">DNA-directed DNA polymerase family A palm domain-containing protein</fullName>
    </recommendedName>
</protein>
<dbReference type="EMBL" id="OU893346">
    <property type="protein sequence ID" value="CAG9786425.1"/>
    <property type="molecule type" value="Genomic_DNA"/>
</dbReference>
<dbReference type="GO" id="GO:0003677">
    <property type="term" value="F:DNA binding"/>
    <property type="evidence" value="ECO:0007669"/>
    <property type="project" value="InterPro"/>
</dbReference>
<keyword evidence="2" id="KW-0175">Coiled coil</keyword>
<dbReference type="Proteomes" id="UP001153714">
    <property type="component" value="Chromosome 15"/>
</dbReference>
<feature type="domain" description="DNA-directed DNA polymerase family A palm" evidence="4">
    <location>
        <begin position="619"/>
        <end position="896"/>
    </location>
</feature>
<dbReference type="OrthoDB" id="275278at2759"/>
<dbReference type="PANTHER" id="PTHR10133">
    <property type="entry name" value="DNA POLYMERASE I"/>
    <property type="match status" value="1"/>
</dbReference>
<dbReference type="GO" id="GO:0097681">
    <property type="term" value="P:double-strand break repair via alternative nonhomologous end joining"/>
    <property type="evidence" value="ECO:0007669"/>
    <property type="project" value="TreeGrafter"/>
</dbReference>
<dbReference type="Gene3D" id="3.30.420.10">
    <property type="entry name" value="Ribonuclease H-like superfamily/Ribonuclease H"/>
    <property type="match status" value="1"/>
</dbReference>